<feature type="compositionally biased region" description="Acidic residues" evidence="1">
    <location>
        <begin position="51"/>
        <end position="62"/>
    </location>
</feature>
<name>A0A9P6PJF4_9FUNG</name>
<protein>
    <submittedName>
        <fullName evidence="2">Uncharacterized protein</fullName>
    </submittedName>
</protein>
<feature type="non-terminal residue" evidence="2">
    <location>
        <position position="1"/>
    </location>
</feature>
<dbReference type="EMBL" id="JAAAJA010001832">
    <property type="protein sequence ID" value="KAG0246081.1"/>
    <property type="molecule type" value="Genomic_DNA"/>
</dbReference>
<dbReference type="OrthoDB" id="10317051at2759"/>
<sequence>IDYEEWDKDEFRDVFTVEIDAASAPKLVRDFSTILFSEHQVTEPGWWGQDEKDEDEDEKEEG</sequence>
<gene>
    <name evidence="2" type="ORF">BG011_002564</name>
</gene>
<keyword evidence="3" id="KW-1185">Reference proteome</keyword>
<feature type="region of interest" description="Disordered" evidence="1">
    <location>
        <begin position="42"/>
        <end position="62"/>
    </location>
</feature>
<proteinExistence type="predicted"/>
<dbReference type="AlphaFoldDB" id="A0A9P6PJF4"/>
<evidence type="ECO:0000256" key="1">
    <source>
        <dbReference type="SAM" id="MobiDB-lite"/>
    </source>
</evidence>
<organism evidence="2 3">
    <name type="scientific">Mortierella polycephala</name>
    <dbReference type="NCBI Taxonomy" id="41804"/>
    <lineage>
        <taxon>Eukaryota</taxon>
        <taxon>Fungi</taxon>
        <taxon>Fungi incertae sedis</taxon>
        <taxon>Mucoromycota</taxon>
        <taxon>Mortierellomycotina</taxon>
        <taxon>Mortierellomycetes</taxon>
        <taxon>Mortierellales</taxon>
        <taxon>Mortierellaceae</taxon>
        <taxon>Mortierella</taxon>
    </lineage>
</organism>
<evidence type="ECO:0000313" key="2">
    <source>
        <dbReference type="EMBL" id="KAG0246081.1"/>
    </source>
</evidence>
<comment type="caution">
    <text evidence="2">The sequence shown here is derived from an EMBL/GenBank/DDBJ whole genome shotgun (WGS) entry which is preliminary data.</text>
</comment>
<accession>A0A9P6PJF4</accession>
<evidence type="ECO:0000313" key="3">
    <source>
        <dbReference type="Proteomes" id="UP000726737"/>
    </source>
</evidence>
<reference evidence="2" key="1">
    <citation type="journal article" date="2020" name="Fungal Divers.">
        <title>Resolving the Mortierellaceae phylogeny through synthesis of multi-gene phylogenetics and phylogenomics.</title>
        <authorList>
            <person name="Vandepol N."/>
            <person name="Liber J."/>
            <person name="Desiro A."/>
            <person name="Na H."/>
            <person name="Kennedy M."/>
            <person name="Barry K."/>
            <person name="Grigoriev I.V."/>
            <person name="Miller A.N."/>
            <person name="O'Donnell K."/>
            <person name="Stajich J.E."/>
            <person name="Bonito G."/>
        </authorList>
    </citation>
    <scope>NUCLEOTIDE SEQUENCE</scope>
    <source>
        <strain evidence="2">KOD948</strain>
    </source>
</reference>
<dbReference type="Proteomes" id="UP000726737">
    <property type="component" value="Unassembled WGS sequence"/>
</dbReference>